<dbReference type="Pfam" id="PF00664">
    <property type="entry name" value="ABC_membrane"/>
    <property type="match status" value="1"/>
</dbReference>
<evidence type="ECO:0000313" key="9">
    <source>
        <dbReference type="Proteomes" id="UP001500979"/>
    </source>
</evidence>
<dbReference type="InterPro" id="IPR017871">
    <property type="entry name" value="ABC_transporter-like_CS"/>
</dbReference>
<feature type="transmembrane region" description="Helical" evidence="5">
    <location>
        <begin position="61"/>
        <end position="82"/>
    </location>
</feature>
<dbReference type="Gene3D" id="3.40.50.300">
    <property type="entry name" value="P-loop containing nucleotide triphosphate hydrolases"/>
    <property type="match status" value="1"/>
</dbReference>
<evidence type="ECO:0000256" key="4">
    <source>
        <dbReference type="ARBA" id="ARBA00023136"/>
    </source>
</evidence>
<dbReference type="InterPro" id="IPR036640">
    <property type="entry name" value="ABC1_TM_sf"/>
</dbReference>
<dbReference type="PROSITE" id="PS00211">
    <property type="entry name" value="ABC_TRANSPORTER_1"/>
    <property type="match status" value="1"/>
</dbReference>
<evidence type="ECO:0000256" key="1">
    <source>
        <dbReference type="ARBA" id="ARBA00004651"/>
    </source>
</evidence>
<evidence type="ECO:0000313" key="8">
    <source>
        <dbReference type="EMBL" id="GAA2815229.1"/>
    </source>
</evidence>
<feature type="transmembrane region" description="Helical" evidence="5">
    <location>
        <begin position="138"/>
        <end position="159"/>
    </location>
</feature>
<sequence>MTALDTRGPTRFLWSVLVRRKGLLAASVLTGALWMLPSALMPIAIGNAIDAGIRPGDGGALLGWLLAVIGLGLVQTASSSGLSWTADTLWFRGASDTQRVALDHVARLGATLTRRTRAGEVVAISSSDIYQVANLCGVVGRAAGSLVAFLAAAVAVLLLSPVLGLVVLIGVPLATLGIGPLLAPLRRREDAQRERLTDLSALASDIVSGLRILRGVGGESRFHRRFTEASQQVRAAGVAAGRVASWLAAAEILLPGLVTVLVTWLGARLALSGSISVGELVAFYGVSAYLVVPVRTASEAAYTYAGAQVAARHVCTLLAIRPEIEPPANPKPLPAGALSLSDETSGLEIEAGVLTVIDAGADGEALAERLSLHRRDGRVLAGGVALDEADPAEVRRRILLAHNQDLLFSGPLRAELDLGSAVDVDTALHAADAHDVVEALPADAMLDERARSLSGGQRQRLLLARALCADADVLVLDEPTSAVDAHTEARIVRRVRDLRAGRTTVVLSQSPLWSKAADRTVVLGGIR</sequence>
<dbReference type="Gene3D" id="1.20.1560.10">
    <property type="entry name" value="ABC transporter type 1, transmembrane domain"/>
    <property type="match status" value="1"/>
</dbReference>
<dbReference type="PANTHER" id="PTHR43394">
    <property type="entry name" value="ATP-DEPENDENT PERMEASE MDL1, MITOCHONDRIAL"/>
    <property type="match status" value="1"/>
</dbReference>
<dbReference type="InterPro" id="IPR027417">
    <property type="entry name" value="P-loop_NTPase"/>
</dbReference>
<dbReference type="GO" id="GO:0005524">
    <property type="term" value="F:ATP binding"/>
    <property type="evidence" value="ECO:0007669"/>
    <property type="project" value="UniProtKB-KW"/>
</dbReference>
<evidence type="ECO:0000256" key="5">
    <source>
        <dbReference type="SAM" id="Phobius"/>
    </source>
</evidence>
<protein>
    <submittedName>
        <fullName evidence="8">ABC transporter ATP-binding protein</fullName>
    </submittedName>
</protein>
<dbReference type="InterPro" id="IPR039421">
    <property type="entry name" value="Type_1_exporter"/>
</dbReference>
<dbReference type="Pfam" id="PF00005">
    <property type="entry name" value="ABC_tran"/>
    <property type="match status" value="1"/>
</dbReference>
<dbReference type="SUPFAM" id="SSF52540">
    <property type="entry name" value="P-loop containing nucleoside triphosphate hydrolases"/>
    <property type="match status" value="1"/>
</dbReference>
<dbReference type="InterPro" id="IPR003439">
    <property type="entry name" value="ABC_transporter-like_ATP-bd"/>
</dbReference>
<evidence type="ECO:0000259" key="6">
    <source>
        <dbReference type="PROSITE" id="PS50893"/>
    </source>
</evidence>
<keyword evidence="2 5" id="KW-0812">Transmembrane</keyword>
<dbReference type="PROSITE" id="PS50893">
    <property type="entry name" value="ABC_TRANSPORTER_2"/>
    <property type="match status" value="1"/>
</dbReference>
<name>A0ABN3VLJ4_9PSEU</name>
<accession>A0ABN3VLJ4</accession>
<gene>
    <name evidence="8" type="ORF">GCM10010470_58310</name>
</gene>
<dbReference type="RefSeq" id="WP_344685176.1">
    <property type="nucleotide sequence ID" value="NZ_BAAAUX010000029.1"/>
</dbReference>
<dbReference type="Proteomes" id="UP001500979">
    <property type="component" value="Unassembled WGS sequence"/>
</dbReference>
<keyword evidence="8" id="KW-0067">ATP-binding</keyword>
<feature type="transmembrane region" description="Helical" evidence="5">
    <location>
        <begin position="271"/>
        <end position="292"/>
    </location>
</feature>
<feature type="transmembrane region" description="Helical" evidence="5">
    <location>
        <begin position="243"/>
        <end position="265"/>
    </location>
</feature>
<comment type="subcellular location">
    <subcellularLocation>
        <location evidence="1">Cell membrane</location>
        <topology evidence="1">Multi-pass membrane protein</topology>
    </subcellularLocation>
</comment>
<feature type="domain" description="ABC transmembrane type-1" evidence="7">
    <location>
        <begin position="25"/>
        <end position="306"/>
    </location>
</feature>
<evidence type="ECO:0000256" key="2">
    <source>
        <dbReference type="ARBA" id="ARBA00022692"/>
    </source>
</evidence>
<feature type="domain" description="ABC transporter" evidence="6">
    <location>
        <begin position="320"/>
        <end position="526"/>
    </location>
</feature>
<dbReference type="InterPro" id="IPR011527">
    <property type="entry name" value="ABC1_TM_dom"/>
</dbReference>
<evidence type="ECO:0000256" key="3">
    <source>
        <dbReference type="ARBA" id="ARBA00022989"/>
    </source>
</evidence>
<dbReference type="PANTHER" id="PTHR43394:SF1">
    <property type="entry name" value="ATP-BINDING CASSETTE SUB-FAMILY B MEMBER 10, MITOCHONDRIAL"/>
    <property type="match status" value="1"/>
</dbReference>
<reference evidence="8 9" key="1">
    <citation type="journal article" date="2019" name="Int. J. Syst. Evol. Microbiol.">
        <title>The Global Catalogue of Microorganisms (GCM) 10K type strain sequencing project: providing services to taxonomists for standard genome sequencing and annotation.</title>
        <authorList>
            <consortium name="The Broad Institute Genomics Platform"/>
            <consortium name="The Broad Institute Genome Sequencing Center for Infectious Disease"/>
            <person name="Wu L."/>
            <person name="Ma J."/>
        </authorList>
    </citation>
    <scope>NUCLEOTIDE SEQUENCE [LARGE SCALE GENOMIC DNA]</scope>
    <source>
        <strain evidence="8 9">JCM 9383</strain>
    </source>
</reference>
<keyword evidence="4 5" id="KW-0472">Membrane</keyword>
<comment type="caution">
    <text evidence="8">The sequence shown here is derived from an EMBL/GenBank/DDBJ whole genome shotgun (WGS) entry which is preliminary data.</text>
</comment>
<feature type="transmembrane region" description="Helical" evidence="5">
    <location>
        <begin position="23"/>
        <end position="49"/>
    </location>
</feature>
<proteinExistence type="predicted"/>
<keyword evidence="3 5" id="KW-1133">Transmembrane helix</keyword>
<keyword evidence="8" id="KW-0547">Nucleotide-binding</keyword>
<dbReference type="PROSITE" id="PS50929">
    <property type="entry name" value="ABC_TM1F"/>
    <property type="match status" value="1"/>
</dbReference>
<keyword evidence="9" id="KW-1185">Reference proteome</keyword>
<dbReference type="EMBL" id="BAAAUX010000029">
    <property type="protein sequence ID" value="GAA2815229.1"/>
    <property type="molecule type" value="Genomic_DNA"/>
</dbReference>
<evidence type="ECO:0000259" key="7">
    <source>
        <dbReference type="PROSITE" id="PS50929"/>
    </source>
</evidence>
<dbReference type="SUPFAM" id="SSF90123">
    <property type="entry name" value="ABC transporter transmembrane region"/>
    <property type="match status" value="1"/>
</dbReference>
<feature type="transmembrane region" description="Helical" evidence="5">
    <location>
        <begin position="165"/>
        <end position="185"/>
    </location>
</feature>
<organism evidence="8 9">
    <name type="scientific">Saccharopolyspora taberi</name>
    <dbReference type="NCBI Taxonomy" id="60895"/>
    <lineage>
        <taxon>Bacteria</taxon>
        <taxon>Bacillati</taxon>
        <taxon>Actinomycetota</taxon>
        <taxon>Actinomycetes</taxon>
        <taxon>Pseudonocardiales</taxon>
        <taxon>Pseudonocardiaceae</taxon>
        <taxon>Saccharopolyspora</taxon>
    </lineage>
</organism>